<keyword evidence="3" id="KW-1185">Reference proteome</keyword>
<gene>
    <name evidence="2" type="ORF">SAMN05216499_1156</name>
</gene>
<protein>
    <submittedName>
        <fullName evidence="2">AHBA synthesis associated protein</fullName>
    </submittedName>
</protein>
<dbReference type="InterPro" id="IPR050155">
    <property type="entry name" value="HAD-like_hydrolase_sf"/>
</dbReference>
<evidence type="ECO:0000313" key="3">
    <source>
        <dbReference type="Proteomes" id="UP000184111"/>
    </source>
</evidence>
<dbReference type="InterPro" id="IPR036412">
    <property type="entry name" value="HAD-like_sf"/>
</dbReference>
<dbReference type="AlphaFoldDB" id="A0A1M7LY67"/>
<dbReference type="EMBL" id="FRBI01000015">
    <property type="protein sequence ID" value="SHM83270.1"/>
    <property type="molecule type" value="Genomic_DNA"/>
</dbReference>
<dbReference type="InterPro" id="IPR006351">
    <property type="entry name" value="AHBA_synth-like"/>
</dbReference>
<dbReference type="NCBIfam" id="TIGR01454">
    <property type="entry name" value="AHBA_synth_RP"/>
    <property type="match status" value="1"/>
</dbReference>
<dbReference type="Gene3D" id="1.10.150.240">
    <property type="entry name" value="Putative phosphatase, domain 2"/>
    <property type="match status" value="1"/>
</dbReference>
<name>A0A1M7LY67_9ACTN</name>
<organism evidence="2 3">
    <name type="scientific">Actinacidiphila paucisporea</name>
    <dbReference type="NCBI Taxonomy" id="310782"/>
    <lineage>
        <taxon>Bacteria</taxon>
        <taxon>Bacillati</taxon>
        <taxon>Actinomycetota</taxon>
        <taxon>Actinomycetes</taxon>
        <taxon>Kitasatosporales</taxon>
        <taxon>Streptomycetaceae</taxon>
        <taxon>Actinacidiphila</taxon>
    </lineage>
</organism>
<dbReference type="Gene3D" id="3.40.50.1000">
    <property type="entry name" value="HAD superfamily/HAD-like"/>
    <property type="match status" value="1"/>
</dbReference>
<dbReference type="PANTHER" id="PTHR43434:SF1">
    <property type="entry name" value="PHOSPHOGLYCOLATE PHOSPHATASE"/>
    <property type="match status" value="1"/>
</dbReference>
<feature type="region of interest" description="Disordered" evidence="1">
    <location>
        <begin position="1"/>
        <end position="37"/>
    </location>
</feature>
<dbReference type="SFLD" id="SFLDG01135">
    <property type="entry name" value="C1.5.6:_HAD__Beta-PGM__Phospha"/>
    <property type="match status" value="1"/>
</dbReference>
<dbReference type="STRING" id="310782.SAMN05216499_1156"/>
<dbReference type="NCBIfam" id="TIGR01549">
    <property type="entry name" value="HAD-SF-IA-v1"/>
    <property type="match status" value="1"/>
</dbReference>
<dbReference type="GO" id="GO:0005829">
    <property type="term" value="C:cytosol"/>
    <property type="evidence" value="ECO:0007669"/>
    <property type="project" value="TreeGrafter"/>
</dbReference>
<dbReference type="PRINTS" id="PR00413">
    <property type="entry name" value="HADHALOGNASE"/>
</dbReference>
<dbReference type="Proteomes" id="UP000184111">
    <property type="component" value="Unassembled WGS sequence"/>
</dbReference>
<dbReference type="SFLD" id="SFLDG01129">
    <property type="entry name" value="C1.5:_HAD__Beta-PGM__Phosphata"/>
    <property type="match status" value="1"/>
</dbReference>
<dbReference type="SFLD" id="SFLDS00003">
    <property type="entry name" value="Haloacid_Dehalogenase"/>
    <property type="match status" value="1"/>
</dbReference>
<dbReference type="Pfam" id="PF00702">
    <property type="entry name" value="Hydrolase"/>
    <property type="match status" value="1"/>
</dbReference>
<reference evidence="2 3" key="1">
    <citation type="submission" date="2016-11" db="EMBL/GenBank/DDBJ databases">
        <authorList>
            <person name="Jaros S."/>
            <person name="Januszkiewicz K."/>
            <person name="Wedrychowicz H."/>
        </authorList>
    </citation>
    <scope>NUCLEOTIDE SEQUENCE [LARGE SCALE GENOMIC DNA]</scope>
    <source>
        <strain evidence="2 3">CGMCC 4.2025</strain>
    </source>
</reference>
<dbReference type="InterPro" id="IPR006439">
    <property type="entry name" value="HAD-SF_hydro_IA"/>
</dbReference>
<accession>A0A1M7LY67</accession>
<evidence type="ECO:0000313" key="2">
    <source>
        <dbReference type="EMBL" id="SHM83270.1"/>
    </source>
</evidence>
<proteinExistence type="predicted"/>
<dbReference type="PANTHER" id="PTHR43434">
    <property type="entry name" value="PHOSPHOGLYCOLATE PHOSPHATASE"/>
    <property type="match status" value="1"/>
</dbReference>
<dbReference type="InterPro" id="IPR023198">
    <property type="entry name" value="PGP-like_dom2"/>
</dbReference>
<sequence length="253" mass="27070">MSAPAFRTPPTAPGAASIPRTVHREHPPGSAFTRPEPTPEVVVFDLDGVIVDSFGVMRQAFLTAYSEVVGDGRAPFEEYSRHLGRYFPDIMRIMGLPLELEEPFVRESYRLAHQVTVFAGVPELLSELRERGLRLAVATGKSGPRARSLLDGLGLLPYFAHVIGSDEVARAKPAPDIVLRALELLKVGPEKAMMVGDAVTDLTSARGAGVTAVAALWGEADESALLAAAPDAVLRRPADLLTLCPTAVRATAR</sequence>
<dbReference type="GO" id="GO:0006281">
    <property type="term" value="P:DNA repair"/>
    <property type="evidence" value="ECO:0007669"/>
    <property type="project" value="TreeGrafter"/>
</dbReference>
<evidence type="ECO:0000256" key="1">
    <source>
        <dbReference type="SAM" id="MobiDB-lite"/>
    </source>
</evidence>
<dbReference type="SUPFAM" id="SSF56784">
    <property type="entry name" value="HAD-like"/>
    <property type="match status" value="1"/>
</dbReference>
<dbReference type="GO" id="GO:0008967">
    <property type="term" value="F:phosphoglycolate phosphatase activity"/>
    <property type="evidence" value="ECO:0007669"/>
    <property type="project" value="TreeGrafter"/>
</dbReference>
<dbReference type="InterPro" id="IPR023214">
    <property type="entry name" value="HAD_sf"/>
</dbReference>